<keyword evidence="1" id="KW-0732">Signal</keyword>
<feature type="chain" id="PRO_5021427299" evidence="1">
    <location>
        <begin position="24"/>
        <end position="331"/>
    </location>
</feature>
<keyword evidence="4" id="KW-1185">Reference proteome</keyword>
<protein>
    <submittedName>
        <fullName evidence="3">Alginate lyase</fullName>
    </submittedName>
</protein>
<evidence type="ECO:0000259" key="2">
    <source>
        <dbReference type="Pfam" id="PF08787"/>
    </source>
</evidence>
<dbReference type="Pfam" id="PF08787">
    <property type="entry name" value="Alginate_lyase2"/>
    <property type="match status" value="1"/>
</dbReference>
<dbReference type="AlphaFoldDB" id="A0A4Y3I044"/>
<dbReference type="InterPro" id="IPR013320">
    <property type="entry name" value="ConA-like_dom_sf"/>
</dbReference>
<evidence type="ECO:0000256" key="1">
    <source>
        <dbReference type="SAM" id="SignalP"/>
    </source>
</evidence>
<dbReference type="RefSeq" id="WP_167496239.1">
    <property type="nucleotide sequence ID" value="NZ_BJLF01000025.1"/>
</dbReference>
<name>A0A4Y3I044_9VIBR</name>
<sequence length="331" mass="36784">MKLKTKTLLTAILAATVSSHAFAQLDPNKAPSENFDLSQWKLNVPIEDTKPERKGQVMEVSVAELNEGYVHPEWFYTDSRTGALVFVAPNKAMTTPNSSNARSELHAMLADNPEVGTYDPANNFAVASNKNIEAYASVGGKLSAEVSVDHVSVSGDHRHNDSFSVVIGQIHARHNEPLKIFYRKLPDHEYGSVYWNYENNALGDDYHKRLDISHDVFGKAKQRFGHEDPQDGVKLGEKLSYEVNVEGDIMHLEFIKDADSDNPVKKTFAINIAEGNYLGNKYDAGYAQSLFFYKAGAYNQCSTGSVGCTNNGMDAGDYTQVSFYRLELDHE</sequence>
<gene>
    <name evidence="3" type="ORF">VIN01S_35910</name>
</gene>
<dbReference type="EMBL" id="BJLF01000025">
    <property type="protein sequence ID" value="GEA52787.1"/>
    <property type="molecule type" value="Genomic_DNA"/>
</dbReference>
<evidence type="ECO:0000313" key="4">
    <source>
        <dbReference type="Proteomes" id="UP000318717"/>
    </source>
</evidence>
<dbReference type="GO" id="GO:0016829">
    <property type="term" value="F:lyase activity"/>
    <property type="evidence" value="ECO:0007669"/>
    <property type="project" value="UniProtKB-KW"/>
</dbReference>
<dbReference type="Gene3D" id="2.60.120.200">
    <property type="match status" value="1"/>
</dbReference>
<reference evidence="3 4" key="1">
    <citation type="submission" date="2019-06" db="EMBL/GenBank/DDBJ databases">
        <title>Whole genome shotgun sequence of Vibrio inusitatus NBRC 102082.</title>
        <authorList>
            <person name="Hosoyama A."/>
            <person name="Uohara A."/>
            <person name="Ohji S."/>
            <person name="Ichikawa N."/>
        </authorList>
    </citation>
    <scope>NUCLEOTIDE SEQUENCE [LARGE SCALE GENOMIC DNA]</scope>
    <source>
        <strain evidence="3 4">NBRC 102082</strain>
    </source>
</reference>
<feature type="domain" description="Alginate lyase 2" evidence="2">
    <location>
        <begin position="35"/>
        <end position="330"/>
    </location>
</feature>
<feature type="signal peptide" evidence="1">
    <location>
        <begin position="1"/>
        <end position="23"/>
    </location>
</feature>
<dbReference type="SUPFAM" id="SSF49899">
    <property type="entry name" value="Concanavalin A-like lectins/glucanases"/>
    <property type="match status" value="1"/>
</dbReference>
<evidence type="ECO:0000313" key="3">
    <source>
        <dbReference type="EMBL" id="GEA52787.1"/>
    </source>
</evidence>
<dbReference type="Proteomes" id="UP000318717">
    <property type="component" value="Unassembled WGS sequence"/>
</dbReference>
<dbReference type="InterPro" id="IPR014895">
    <property type="entry name" value="Alginate_lyase_2"/>
</dbReference>
<organism evidence="3 4">
    <name type="scientific">Vibrio inusitatus NBRC 102082</name>
    <dbReference type="NCBI Taxonomy" id="1219070"/>
    <lineage>
        <taxon>Bacteria</taxon>
        <taxon>Pseudomonadati</taxon>
        <taxon>Pseudomonadota</taxon>
        <taxon>Gammaproteobacteria</taxon>
        <taxon>Vibrionales</taxon>
        <taxon>Vibrionaceae</taxon>
        <taxon>Vibrio</taxon>
    </lineage>
</organism>
<proteinExistence type="predicted"/>
<accession>A0A4Y3I044</accession>
<comment type="caution">
    <text evidence="3">The sequence shown here is derived from an EMBL/GenBank/DDBJ whole genome shotgun (WGS) entry which is preliminary data.</text>
</comment>
<keyword evidence="3" id="KW-0456">Lyase</keyword>